<reference evidence="2 3" key="1">
    <citation type="journal article" date="2015" name="Stand. Genomic Sci.">
        <title>Genomic Encyclopedia of Bacterial and Archaeal Type Strains, Phase III: the genomes of soil and plant-associated and newly described type strains.</title>
        <authorList>
            <person name="Whitman W.B."/>
            <person name="Woyke T."/>
            <person name="Klenk H.P."/>
            <person name="Zhou Y."/>
            <person name="Lilburn T.G."/>
            <person name="Beck B.J."/>
            <person name="De Vos P."/>
            <person name="Vandamme P."/>
            <person name="Eisen J.A."/>
            <person name="Garrity G."/>
            <person name="Hugenholtz P."/>
            <person name="Kyrpides N.C."/>
        </authorList>
    </citation>
    <scope>NUCLEOTIDE SEQUENCE [LARGE SCALE GENOMIC DNA]</scope>
    <source>
        <strain evidence="2 3">CV53</strain>
    </source>
</reference>
<keyword evidence="3" id="KW-1185">Reference proteome</keyword>
<feature type="domain" description="Uracil-DNA glycosylase-like" evidence="1">
    <location>
        <begin position="50"/>
        <end position="178"/>
    </location>
</feature>
<dbReference type="InterPro" id="IPR005122">
    <property type="entry name" value="Uracil-DNA_glycosylase-like"/>
</dbReference>
<dbReference type="Proteomes" id="UP000295689">
    <property type="component" value="Unassembled WGS sequence"/>
</dbReference>
<evidence type="ECO:0000259" key="1">
    <source>
        <dbReference type="Pfam" id="PF03167"/>
    </source>
</evidence>
<sequence>MEEIIDLHLGFFKKAETNVAISKFFKEEKITILEGFHENVDLVRAFYQKYYSKSAARVVLCGINPGRKGAGKTGIPFIDFKGVSRLMPNVNENDWESSSQFVLAIIEKMGIDNFFKKVYLTNLSWYGFKKERKNVNYYELPVSIQKYFIKNFIKEMDIVQPSLIIPLSKEVEATLKVMKEGGLLPYRIGKRLPHPYWCSIGNRADEYINEYSQSLERLSAFRQLTNS</sequence>
<organism evidence="2 3">
    <name type="scientific">Mesobacillus foraminis</name>
    <dbReference type="NCBI Taxonomy" id="279826"/>
    <lineage>
        <taxon>Bacteria</taxon>
        <taxon>Bacillati</taxon>
        <taxon>Bacillota</taxon>
        <taxon>Bacilli</taxon>
        <taxon>Bacillales</taxon>
        <taxon>Bacillaceae</taxon>
        <taxon>Mesobacillus</taxon>
    </lineage>
</organism>
<evidence type="ECO:0000313" key="3">
    <source>
        <dbReference type="Proteomes" id="UP000295689"/>
    </source>
</evidence>
<protein>
    <submittedName>
        <fullName evidence="2">Uracil DNA glycosylase superfamily protein</fullName>
    </submittedName>
</protein>
<gene>
    <name evidence="2" type="ORF">EV146_102395</name>
</gene>
<comment type="caution">
    <text evidence="2">The sequence shown here is derived from an EMBL/GenBank/DDBJ whole genome shotgun (WGS) entry which is preliminary data.</text>
</comment>
<dbReference type="RefSeq" id="WP_132002344.1">
    <property type="nucleotide sequence ID" value="NZ_JABUHM010000001.1"/>
</dbReference>
<accession>A0A4R2BN65</accession>
<dbReference type="InterPro" id="IPR036895">
    <property type="entry name" value="Uracil-DNA_glycosylase-like_sf"/>
</dbReference>
<dbReference type="Gene3D" id="3.40.470.10">
    <property type="entry name" value="Uracil-DNA glycosylase-like domain"/>
    <property type="match status" value="1"/>
</dbReference>
<name>A0A4R2BN65_9BACI</name>
<dbReference type="EMBL" id="SLVV01000002">
    <property type="protein sequence ID" value="TCN27444.1"/>
    <property type="molecule type" value="Genomic_DNA"/>
</dbReference>
<evidence type="ECO:0000313" key="2">
    <source>
        <dbReference type="EMBL" id="TCN27444.1"/>
    </source>
</evidence>
<dbReference type="Pfam" id="PF03167">
    <property type="entry name" value="UDG"/>
    <property type="match status" value="1"/>
</dbReference>
<proteinExistence type="predicted"/>
<dbReference type="SUPFAM" id="SSF52141">
    <property type="entry name" value="Uracil-DNA glycosylase-like"/>
    <property type="match status" value="1"/>
</dbReference>
<dbReference type="AlphaFoldDB" id="A0A4R2BN65"/>